<proteinExistence type="predicted"/>
<reference evidence="4 8" key="3">
    <citation type="submission" date="2018-10" db="EMBL/GenBank/DDBJ databases">
        <title>Cultivation of a novel Methanohalophilus strain from Kebrit Deep of the Red Sea and a genomic comparison of members of the genus Methanohalophilus.</title>
        <authorList>
            <person name="Guan Y."/>
            <person name="Ngugi D.K."/>
            <person name="Stingl U."/>
        </authorList>
    </citation>
    <scope>NUCLEOTIDE SEQUENCE [LARGE SCALE GENOMIC DNA]</scope>
    <source>
        <strain evidence="4 8">DSM 3094</strain>
    </source>
</reference>
<dbReference type="InterPro" id="IPR047589">
    <property type="entry name" value="DUF11_rpt"/>
</dbReference>
<dbReference type="KEGG" id="mhaz:BHR79_03710"/>
<reference evidence="3 6" key="1">
    <citation type="submission" date="2016-10" db="EMBL/GenBank/DDBJ databases">
        <title>Methanohalophilus halophilus.</title>
        <authorList>
            <person name="L'haridon S."/>
        </authorList>
    </citation>
    <scope>NUCLEOTIDE SEQUENCE [LARGE SCALE GENOMIC DNA]</scope>
    <source>
        <strain evidence="3 6">Z-7982</strain>
    </source>
</reference>
<dbReference type="Proteomes" id="UP000198669">
    <property type="component" value="Unassembled WGS sequence"/>
</dbReference>
<dbReference type="Gene3D" id="2.60.40.10">
    <property type="entry name" value="Immunoglobulins"/>
    <property type="match status" value="2"/>
</dbReference>
<dbReference type="Proteomes" id="UP000267921">
    <property type="component" value="Unassembled WGS sequence"/>
</dbReference>
<keyword evidence="1" id="KW-0472">Membrane</keyword>
<evidence type="ECO:0000313" key="3">
    <source>
        <dbReference type="EMBL" id="APH38680.1"/>
    </source>
</evidence>
<name>A0A1L3Q1F4_9EURY</name>
<keyword evidence="1" id="KW-1133">Transmembrane helix</keyword>
<sequence>MEFKKMIVCLLLIAALSSMVFAGSASAKSILYEGTIDAGDGYQINNYVIDVGDVFPSNDYASFYVYEKDTEVMDKGLDINSSFTFEIENEDVEVTLIDTIDALVPRAEIAITITDEDIVNTKGVVDGGHEKAEFSGTPIIEITKSVSSNTIQAGDSVTVTVSAENKGDDDATDLRFSNNLPEKFILEETFVSQSGKMSLDVGESQQIFVYRIKSTEPGTFTLKPTTATFSNNAGVDFPQTSSNTPTITVEGEPAAMADVEVSADLQEAVIPRGESTEVTLLIRNNGEGDAEAVSVDIQLPDGLEYESGDSEIEIISDTPTIYLQTLGVQQQKEFTFNVKAEETGSYPVTASYSYISAEDPEAEEINSETTTNALEVTKGKYDVIFEQPLYVYIVPVVIILGAAAWIYYRRQQYRF</sequence>
<evidence type="ECO:0000313" key="7">
    <source>
        <dbReference type="Proteomes" id="UP000198669"/>
    </source>
</evidence>
<evidence type="ECO:0000313" key="8">
    <source>
        <dbReference type="Proteomes" id="UP000267921"/>
    </source>
</evidence>
<protein>
    <submittedName>
        <fullName evidence="5">Conserved repeat domain-containing protein</fullName>
    </submittedName>
    <submittedName>
        <fullName evidence="4">DUF11 domain-containing protein</fullName>
    </submittedName>
</protein>
<dbReference type="NCBIfam" id="TIGR01451">
    <property type="entry name" value="B_ant_repeat"/>
    <property type="match status" value="1"/>
</dbReference>
<dbReference type="InterPro" id="IPR001434">
    <property type="entry name" value="OmcB-like_DUF11"/>
</dbReference>
<dbReference type="EMBL" id="FNMU01000008">
    <property type="protein sequence ID" value="SDX01207.1"/>
    <property type="molecule type" value="Genomic_DNA"/>
</dbReference>
<dbReference type="RefSeq" id="WP_072561133.1">
    <property type="nucleotide sequence ID" value="NZ_CP017921.1"/>
</dbReference>
<reference evidence="5 7" key="2">
    <citation type="submission" date="2016-10" db="EMBL/GenBank/DDBJ databases">
        <authorList>
            <person name="de Groot N.N."/>
        </authorList>
    </citation>
    <scope>NUCLEOTIDE SEQUENCE [LARGE SCALE GENOMIC DNA]</scope>
    <source>
        <strain evidence="5 7">Z-7982</strain>
    </source>
</reference>
<evidence type="ECO:0000313" key="6">
    <source>
        <dbReference type="Proteomes" id="UP000186879"/>
    </source>
</evidence>
<dbReference type="STRING" id="2177.BHR79_03710"/>
<accession>A0A1L3Q1F4</accession>
<evidence type="ECO:0000313" key="4">
    <source>
        <dbReference type="EMBL" id="RNI08320.1"/>
    </source>
</evidence>
<keyword evidence="1" id="KW-0812">Transmembrane</keyword>
<dbReference type="OrthoDB" id="135101at2157"/>
<feature type="transmembrane region" description="Helical" evidence="1">
    <location>
        <begin position="389"/>
        <end position="408"/>
    </location>
</feature>
<dbReference type="Proteomes" id="UP000186879">
    <property type="component" value="Chromosome"/>
</dbReference>
<dbReference type="Pfam" id="PF01345">
    <property type="entry name" value="DUF11"/>
    <property type="match status" value="2"/>
</dbReference>
<dbReference type="InterPro" id="IPR013783">
    <property type="entry name" value="Ig-like_fold"/>
</dbReference>
<dbReference type="EMBL" id="RJJG01000005">
    <property type="protein sequence ID" value="RNI08320.1"/>
    <property type="molecule type" value="Genomic_DNA"/>
</dbReference>
<organism evidence="3 6">
    <name type="scientific">Methanohalophilus halophilus</name>
    <dbReference type="NCBI Taxonomy" id="2177"/>
    <lineage>
        <taxon>Archaea</taxon>
        <taxon>Methanobacteriati</taxon>
        <taxon>Methanobacteriota</taxon>
        <taxon>Stenosarchaea group</taxon>
        <taxon>Methanomicrobia</taxon>
        <taxon>Methanosarcinales</taxon>
        <taxon>Methanosarcinaceae</taxon>
        <taxon>Methanohalophilus</taxon>
    </lineage>
</organism>
<dbReference type="GeneID" id="30582840"/>
<dbReference type="PANTHER" id="PTHR35902">
    <property type="entry name" value="S-LAYER DOMAIN-LIKE PROTEIN-RELATED"/>
    <property type="match status" value="1"/>
</dbReference>
<feature type="domain" description="DUF11" evidence="2">
    <location>
        <begin position="140"/>
        <end position="237"/>
    </location>
</feature>
<dbReference type="EMBL" id="CP017921">
    <property type="protein sequence ID" value="APH38680.1"/>
    <property type="molecule type" value="Genomic_DNA"/>
</dbReference>
<feature type="domain" description="DUF11" evidence="2">
    <location>
        <begin position="258"/>
        <end position="364"/>
    </location>
</feature>
<evidence type="ECO:0000256" key="1">
    <source>
        <dbReference type="SAM" id="Phobius"/>
    </source>
</evidence>
<gene>
    <name evidence="3" type="ORF">BHR79_03710</name>
    <name evidence="4" type="ORF">EFE40_07150</name>
    <name evidence="5" type="ORF">SAMN04515625_2060</name>
</gene>
<evidence type="ECO:0000259" key="2">
    <source>
        <dbReference type="Pfam" id="PF01345"/>
    </source>
</evidence>
<dbReference type="AlphaFoldDB" id="A0A1L3Q1F4"/>
<dbReference type="PANTHER" id="PTHR35902:SF3">
    <property type="entry name" value="NPCBM-ASSOCIATED, NEW3 DOMAIN OF ALPHA-GALACTOSIDASE"/>
    <property type="match status" value="1"/>
</dbReference>
<keyword evidence="6" id="KW-1185">Reference proteome</keyword>
<evidence type="ECO:0000313" key="5">
    <source>
        <dbReference type="EMBL" id="SDX01207.1"/>
    </source>
</evidence>